<keyword evidence="13 20" id="KW-0472">Membrane</keyword>
<feature type="non-terminal residue" evidence="23">
    <location>
        <position position="1"/>
    </location>
</feature>
<feature type="non-terminal residue" evidence="23">
    <location>
        <position position="1235"/>
    </location>
</feature>
<keyword evidence="11" id="KW-1278">Translocase</keyword>
<dbReference type="FunFam" id="1.20.1560.10:FF:000018">
    <property type="entry name" value="ATP-binding cassette subfamily B member 11"/>
    <property type="match status" value="1"/>
</dbReference>
<dbReference type="FunFam" id="3.40.50.300:FF:000302">
    <property type="entry name" value="ATP-binding cassette subfamily B member 5"/>
    <property type="match status" value="1"/>
</dbReference>
<dbReference type="InterPro" id="IPR039421">
    <property type="entry name" value="Type_1_exporter"/>
</dbReference>
<dbReference type="GO" id="GO:0016887">
    <property type="term" value="F:ATP hydrolysis activity"/>
    <property type="evidence" value="ECO:0007669"/>
    <property type="project" value="InterPro"/>
</dbReference>
<dbReference type="PROSITE" id="PS00211">
    <property type="entry name" value="ABC_TRANSPORTER_1"/>
    <property type="match status" value="2"/>
</dbReference>
<keyword evidence="4" id="KW-0813">Transport</keyword>
<dbReference type="FunFam" id="3.40.50.300:FF:000479">
    <property type="entry name" value="Multidrug resistance protein 1A"/>
    <property type="match status" value="1"/>
</dbReference>
<dbReference type="PANTHER" id="PTHR43394">
    <property type="entry name" value="ATP-DEPENDENT PERMEASE MDL1, MITOCHONDRIAL"/>
    <property type="match status" value="1"/>
</dbReference>
<name>A0A7L0L8A7_9SYLV</name>
<gene>
    <name evidence="23" type="primary">Abcb1_1</name>
    <name evidence="23" type="ORF">SYLVIR_R05212</name>
</gene>
<feature type="domain" description="ABC transmembrane type-1" evidence="22">
    <location>
        <begin position="13"/>
        <end position="322"/>
    </location>
</feature>
<evidence type="ECO:0000256" key="6">
    <source>
        <dbReference type="ARBA" id="ARBA00022692"/>
    </source>
</evidence>
<comment type="caution">
    <text evidence="23">The sequence shown here is derived from an EMBL/GenBank/DDBJ whole genome shotgun (WGS) entry which is preliminary data.</text>
</comment>
<keyword evidence="5" id="KW-1003">Cell membrane</keyword>
<keyword evidence="9" id="KW-0221">Differentiation</keyword>
<keyword evidence="14" id="KW-0325">Glycoprotein</keyword>
<dbReference type="GO" id="GO:0008559">
    <property type="term" value="F:ABC-type xenobiotic transporter activity"/>
    <property type="evidence" value="ECO:0007669"/>
    <property type="project" value="UniProtKB-EC"/>
</dbReference>
<feature type="transmembrane region" description="Helical" evidence="20">
    <location>
        <begin position="180"/>
        <end position="203"/>
    </location>
</feature>
<feature type="transmembrane region" description="Helical" evidence="20">
    <location>
        <begin position="795"/>
        <end position="815"/>
    </location>
</feature>
<dbReference type="PROSITE" id="PS50893">
    <property type="entry name" value="ABC_TRANSPORTER_2"/>
    <property type="match status" value="2"/>
</dbReference>
<evidence type="ECO:0000256" key="10">
    <source>
        <dbReference type="ARBA" id="ARBA00022840"/>
    </source>
</evidence>
<comment type="similarity">
    <text evidence="2">Belongs to the ABC transporter superfamily. ABCB family. Multidrug resistance exporter (TC 3.A.1.201) subfamily.</text>
</comment>
<dbReference type="Gene3D" id="3.40.50.300">
    <property type="entry name" value="P-loop containing nucleotide triphosphate hydrolases"/>
    <property type="match status" value="2"/>
</dbReference>
<evidence type="ECO:0000256" key="17">
    <source>
        <dbReference type="ARBA" id="ARBA00074194"/>
    </source>
</evidence>
<organism evidence="23 24">
    <name type="scientific">Sylvietta virens</name>
    <name type="common">Green crombec</name>
    <dbReference type="NCBI Taxonomy" id="208069"/>
    <lineage>
        <taxon>Eukaryota</taxon>
        <taxon>Metazoa</taxon>
        <taxon>Chordata</taxon>
        <taxon>Craniata</taxon>
        <taxon>Vertebrata</taxon>
        <taxon>Euteleostomi</taxon>
        <taxon>Archelosauria</taxon>
        <taxon>Archosauria</taxon>
        <taxon>Dinosauria</taxon>
        <taxon>Saurischia</taxon>
        <taxon>Theropoda</taxon>
        <taxon>Coelurosauria</taxon>
        <taxon>Aves</taxon>
        <taxon>Neognathae</taxon>
        <taxon>Neoaves</taxon>
        <taxon>Telluraves</taxon>
        <taxon>Australaves</taxon>
        <taxon>Passeriformes</taxon>
        <taxon>Sylvioidea</taxon>
        <taxon>Sylviidae</taxon>
        <taxon>Acrocephalinae</taxon>
        <taxon>Sylvietta</taxon>
    </lineage>
</organism>
<evidence type="ECO:0000256" key="3">
    <source>
        <dbReference type="ARBA" id="ARBA00012191"/>
    </source>
</evidence>
<dbReference type="Pfam" id="PF00664">
    <property type="entry name" value="ABC_membrane"/>
    <property type="match status" value="2"/>
</dbReference>
<dbReference type="InterPro" id="IPR011527">
    <property type="entry name" value="ABC1_TM_dom"/>
</dbReference>
<evidence type="ECO:0000259" key="22">
    <source>
        <dbReference type="PROSITE" id="PS50929"/>
    </source>
</evidence>
<feature type="transmembrane region" description="Helical" evidence="20">
    <location>
        <begin position="257"/>
        <end position="281"/>
    </location>
</feature>
<dbReference type="SUPFAM" id="SSF52540">
    <property type="entry name" value="P-loop containing nucleoside triphosphate hydrolases"/>
    <property type="match status" value="2"/>
</dbReference>
<evidence type="ECO:0000256" key="16">
    <source>
        <dbReference type="ARBA" id="ARBA00059665"/>
    </source>
</evidence>
<evidence type="ECO:0000256" key="8">
    <source>
        <dbReference type="ARBA" id="ARBA00022741"/>
    </source>
</evidence>
<keyword evidence="12 20" id="KW-1133">Transmembrane helix</keyword>
<evidence type="ECO:0000256" key="7">
    <source>
        <dbReference type="ARBA" id="ARBA00022737"/>
    </source>
</evidence>
<dbReference type="InterPro" id="IPR036640">
    <property type="entry name" value="ABC1_TM_sf"/>
</dbReference>
<evidence type="ECO:0000256" key="14">
    <source>
        <dbReference type="ARBA" id="ARBA00023180"/>
    </source>
</evidence>
<keyword evidence="6 20" id="KW-0812">Transmembrane</keyword>
<dbReference type="CDD" id="cd03249">
    <property type="entry name" value="ABC_MTABC3_MDL1_MDL2"/>
    <property type="match status" value="2"/>
</dbReference>
<dbReference type="InterPro" id="IPR003593">
    <property type="entry name" value="AAA+_ATPase"/>
</dbReference>
<comment type="catalytic activity">
    <reaction evidence="15">
        <text>daunorubicin(in) + ATP + H2O = daunorubicin(out) + ADP + phosphate + H(+)</text>
        <dbReference type="Rhea" id="RHEA:33147"/>
        <dbReference type="ChEBI" id="CHEBI:15377"/>
        <dbReference type="ChEBI" id="CHEBI:15378"/>
        <dbReference type="ChEBI" id="CHEBI:30616"/>
        <dbReference type="ChEBI" id="CHEBI:43474"/>
        <dbReference type="ChEBI" id="CHEBI:64677"/>
        <dbReference type="ChEBI" id="CHEBI:456216"/>
        <dbReference type="EC" id="7.6.2.2"/>
    </reaction>
    <physiologicalReaction direction="left-to-right" evidence="15">
        <dbReference type="Rhea" id="RHEA:33148"/>
    </physiologicalReaction>
</comment>
<feature type="domain" description="ABC transporter" evidence="21">
    <location>
        <begin position="997"/>
        <end position="1235"/>
    </location>
</feature>
<dbReference type="PANTHER" id="PTHR43394:SF20">
    <property type="entry name" value="ATP BINDING CASSETTE SUBFAMILY B MEMBER 5"/>
    <property type="match status" value="1"/>
</dbReference>
<feature type="transmembrane region" description="Helical" evidence="20">
    <location>
        <begin position="78"/>
        <end position="104"/>
    </location>
</feature>
<feature type="domain" description="ABC transmembrane type-1" evidence="22">
    <location>
        <begin position="675"/>
        <end position="962"/>
    </location>
</feature>
<keyword evidence="10" id="KW-0067">ATP-binding</keyword>
<dbReference type="SUPFAM" id="SSF90123">
    <property type="entry name" value="ABC transporter transmembrane region"/>
    <property type="match status" value="2"/>
</dbReference>
<dbReference type="GO" id="GO:0005743">
    <property type="term" value="C:mitochondrial inner membrane"/>
    <property type="evidence" value="ECO:0007669"/>
    <property type="project" value="TreeGrafter"/>
</dbReference>
<dbReference type="AlphaFoldDB" id="A0A7L0L8A7"/>
<dbReference type="FunFam" id="1.20.1560.10:FF:000046">
    <property type="entry name" value="ATP-binding cassette subfamily B member 11"/>
    <property type="match status" value="1"/>
</dbReference>
<evidence type="ECO:0000256" key="2">
    <source>
        <dbReference type="ARBA" id="ARBA00007577"/>
    </source>
</evidence>
<comment type="function">
    <text evidence="16">Energy-dependent efflux transporter responsible for decreased drug accumulation in multidrug-resistant cells. Specifically present in limbal stem cells, where it plays a key role in corneal development and repair.</text>
</comment>
<evidence type="ECO:0000313" key="23">
    <source>
        <dbReference type="EMBL" id="NXK65017.1"/>
    </source>
</evidence>
<evidence type="ECO:0000256" key="18">
    <source>
        <dbReference type="ARBA" id="ARBA00079340"/>
    </source>
</evidence>
<sequence length="1235" mass="135951">FCYADGVDVLLMIVGLVAAAANGTGMPLLIIIFGEMTNSFVLSGMQSNGNMFNLNFSTYCSSCPSDPGVDIEGDMTKFAYYFVGIGFAVFILSIIQVWTFLVTATRQTSRIRQKFFFAVLHQEMAWFDTTQIGTLNTRLTDDINAIREGIGDKISIFLQFFSTFVSGLIVGFIYGWKLTLVVMSVSPLLAASAAVWSTLLASLTAKELSAYAKAGAVAEEILTAIRTVVAFNGQQKALEKYDANLEMAKRVGMKKSITTNTCLGLSQFFIFGSYALAFWYGTKLTAEDPHYDIGRVLIVFFSVLVGAFSLGQAAPNLENVASARGAAYEVYKIINKKRLIDSSSKEGYKPDKLIGEIEFRNVHFSYPSRPDVKILKGLNLKVQTGKTIALVGASGCGKSTTIQLLQRFYDPDQGGITLDGRDIRTLNTKWLRENIGIVSQEPVLFATTIAENIRYGREDISDAEIEQAAKEANAFDFISRLPDKFNTMVGERGAQLSGGQKQRIAIARALARNPKILLLDEATSALDTQSESIVQAALDKARAGRTTIVIAHRLSTIRTADTIAGFEKGVVVEQGTHSELMLQKGVYYSLVMQQVTANLFTFFLHFTKFAVDVLGHETAKKQISSIEGFQKFTKRLHCSRLNEHPLSGEFYEENLPAVPYLKILALNKPEWFYVLLGVIAAAVIGAVHPAFAVIFGKIIGAFQERDPVKRSKNTVVLSLIFLLLGVIILAAYIIQGFMFGKSGETLTMRLRSLSFRALLQQEIGWYDDQKNAVGVLLTRLATDASQVKGATGSRLALMTMTVFTLVTSIIIAFVYGWQLTLLILACIPFIVGANAVSASSMSGHAAEDQKALEEAGRISTESVENIRTVASLTKEEAFYERYVASLNHIYRKSLKKAPFYGFTYGIAQSSEYFINAAVFRFGAWLIANCLTNFENVFIVFSSVMFAAMNVGQSASMAPDYGKARMSAQRIFQLLDRKPLIDSYSEQGEKLSHFEGNIEFRNIHFVYPTRPEVRVLQGLNVKVNKGQTLALVGSSGCGKSTSIQLLERFYDPVEGQVLADGFDTKSLHLKWLRSRLGLVSQEPILFDCSIAENIQYGDNSRVVSQEEIEEAAKAANIHAFIEKLPEKYNTRVGEKGAQLSGGQKQRIAIARALVRNPAVLLLDEATSALDTESEKIVQKALDNARQGRTCIVIAHRLSTVQTADIIVVIHNGRVVEQGTHSQLLAKEGHYYALVNA</sequence>
<evidence type="ECO:0000256" key="9">
    <source>
        <dbReference type="ARBA" id="ARBA00022782"/>
    </source>
</evidence>
<feature type="transmembrane region" description="Helical" evidence="20">
    <location>
        <begin position="293"/>
        <end position="314"/>
    </location>
</feature>
<evidence type="ECO:0000256" key="5">
    <source>
        <dbReference type="ARBA" id="ARBA00022475"/>
    </source>
</evidence>
<dbReference type="GO" id="GO:0005524">
    <property type="term" value="F:ATP binding"/>
    <property type="evidence" value="ECO:0007669"/>
    <property type="project" value="UniProtKB-KW"/>
</dbReference>
<feature type="domain" description="ABC transporter" evidence="21">
    <location>
        <begin position="357"/>
        <end position="593"/>
    </location>
</feature>
<accession>A0A7L0L8A7</accession>
<dbReference type="GO" id="GO:0005886">
    <property type="term" value="C:plasma membrane"/>
    <property type="evidence" value="ECO:0007669"/>
    <property type="project" value="UniProtKB-SubCell"/>
</dbReference>
<reference evidence="23 24" key="1">
    <citation type="submission" date="2019-09" db="EMBL/GenBank/DDBJ databases">
        <title>Bird 10,000 Genomes (B10K) Project - Family phase.</title>
        <authorList>
            <person name="Zhang G."/>
        </authorList>
    </citation>
    <scope>NUCLEOTIDE SEQUENCE [LARGE SCALE GENOMIC DNA]</scope>
    <source>
        <strain evidence="23">B10K-DU-009-59</strain>
        <tissue evidence="23">Muscle</tissue>
    </source>
</reference>
<dbReference type="EMBL" id="VXAN01000198">
    <property type="protein sequence ID" value="NXK65017.1"/>
    <property type="molecule type" value="Genomic_DNA"/>
</dbReference>
<dbReference type="GO" id="GO:0015421">
    <property type="term" value="F:ABC-type oligopeptide transporter activity"/>
    <property type="evidence" value="ECO:0007669"/>
    <property type="project" value="TreeGrafter"/>
</dbReference>
<dbReference type="InterPro" id="IPR027417">
    <property type="entry name" value="P-loop_NTPase"/>
</dbReference>
<feature type="transmembrane region" description="Helical" evidence="20">
    <location>
        <begin position="821"/>
        <end position="841"/>
    </location>
</feature>
<evidence type="ECO:0000256" key="13">
    <source>
        <dbReference type="ARBA" id="ARBA00023136"/>
    </source>
</evidence>
<feature type="transmembrane region" description="Helical" evidence="20">
    <location>
        <begin position="156"/>
        <end position="174"/>
    </location>
</feature>
<protein>
    <recommendedName>
        <fullName evidence="17">ATP-binding cassette sub-family B member 5</fullName>
        <ecNumber evidence="3">7.6.2.2</ecNumber>
    </recommendedName>
    <alternativeName>
        <fullName evidence="19">ABCB5 P-gp</fullName>
    </alternativeName>
    <alternativeName>
        <fullName evidence="18">p-glycoprotein ABCB5</fullName>
    </alternativeName>
</protein>
<keyword evidence="24" id="KW-1185">Reference proteome</keyword>
<evidence type="ECO:0000256" key="20">
    <source>
        <dbReference type="SAM" id="Phobius"/>
    </source>
</evidence>
<evidence type="ECO:0000256" key="11">
    <source>
        <dbReference type="ARBA" id="ARBA00022967"/>
    </source>
</evidence>
<evidence type="ECO:0000313" key="24">
    <source>
        <dbReference type="Proteomes" id="UP000567822"/>
    </source>
</evidence>
<dbReference type="GO" id="GO:0030154">
    <property type="term" value="P:cell differentiation"/>
    <property type="evidence" value="ECO:0007669"/>
    <property type="project" value="UniProtKB-KW"/>
</dbReference>
<proteinExistence type="inferred from homology"/>
<evidence type="ECO:0000256" key="15">
    <source>
        <dbReference type="ARBA" id="ARBA00051060"/>
    </source>
</evidence>
<dbReference type="Proteomes" id="UP000567822">
    <property type="component" value="Unassembled WGS sequence"/>
</dbReference>
<keyword evidence="7" id="KW-0677">Repeat</keyword>
<feature type="transmembrane region" description="Helical" evidence="20">
    <location>
        <begin position="671"/>
        <end position="695"/>
    </location>
</feature>
<feature type="transmembrane region" description="Helical" evidence="20">
    <location>
        <begin position="9"/>
        <end position="33"/>
    </location>
</feature>
<dbReference type="Pfam" id="PF00005">
    <property type="entry name" value="ABC_tran"/>
    <property type="match status" value="2"/>
</dbReference>
<dbReference type="PROSITE" id="PS50929">
    <property type="entry name" value="ABC_TM1F"/>
    <property type="match status" value="2"/>
</dbReference>
<dbReference type="GO" id="GO:0090374">
    <property type="term" value="P:oligopeptide export from mitochondrion"/>
    <property type="evidence" value="ECO:0007669"/>
    <property type="project" value="TreeGrafter"/>
</dbReference>
<dbReference type="Gene3D" id="1.20.1560.10">
    <property type="entry name" value="ABC transporter type 1, transmembrane domain"/>
    <property type="match status" value="1"/>
</dbReference>
<feature type="transmembrane region" description="Helical" evidence="20">
    <location>
        <begin position="715"/>
        <end position="739"/>
    </location>
</feature>
<dbReference type="CDD" id="cd18578">
    <property type="entry name" value="ABC_6TM_Pgp_ABCB1_D2_like"/>
    <property type="match status" value="1"/>
</dbReference>
<dbReference type="SMART" id="SM00382">
    <property type="entry name" value="AAA"/>
    <property type="match status" value="2"/>
</dbReference>
<evidence type="ECO:0000256" key="4">
    <source>
        <dbReference type="ARBA" id="ARBA00022448"/>
    </source>
</evidence>
<comment type="subcellular location">
    <subcellularLocation>
        <location evidence="1">Cell membrane</location>
        <topology evidence="1">Multi-pass membrane protein</topology>
    </subcellularLocation>
</comment>
<evidence type="ECO:0000256" key="19">
    <source>
        <dbReference type="ARBA" id="ARBA00080433"/>
    </source>
</evidence>
<dbReference type="CDD" id="cd18577">
    <property type="entry name" value="ABC_6TM_Pgp_ABCB1_D1_like"/>
    <property type="match status" value="1"/>
</dbReference>
<evidence type="ECO:0000256" key="1">
    <source>
        <dbReference type="ARBA" id="ARBA00004651"/>
    </source>
</evidence>
<dbReference type="EC" id="7.6.2.2" evidence="3"/>
<evidence type="ECO:0000256" key="12">
    <source>
        <dbReference type="ARBA" id="ARBA00022989"/>
    </source>
</evidence>
<dbReference type="InterPro" id="IPR017871">
    <property type="entry name" value="ABC_transporter-like_CS"/>
</dbReference>
<keyword evidence="8" id="KW-0547">Nucleotide-binding</keyword>
<dbReference type="InterPro" id="IPR003439">
    <property type="entry name" value="ABC_transporter-like_ATP-bd"/>
</dbReference>
<evidence type="ECO:0000259" key="21">
    <source>
        <dbReference type="PROSITE" id="PS50893"/>
    </source>
</evidence>